<feature type="transmembrane region" description="Helical" evidence="6">
    <location>
        <begin position="77"/>
        <end position="105"/>
    </location>
</feature>
<keyword evidence="8" id="KW-1185">Reference proteome</keyword>
<protein>
    <recommendedName>
        <fullName evidence="9">G_PROTEIN_RECEP_F1_2 domain-containing protein</fullName>
    </recommendedName>
</protein>
<feature type="transmembrane region" description="Helical" evidence="6">
    <location>
        <begin position="47"/>
        <end position="65"/>
    </location>
</feature>
<dbReference type="InterPro" id="IPR019408">
    <property type="entry name" value="7TM_GPCR_serpentine_rcpt_Srab"/>
</dbReference>
<dbReference type="Proteomes" id="UP000783686">
    <property type="component" value="Unassembled WGS sequence"/>
</dbReference>
<dbReference type="EMBL" id="CAJFDH010000004">
    <property type="protein sequence ID" value="CAD5220738.1"/>
    <property type="molecule type" value="Genomic_DNA"/>
</dbReference>
<sequence>MSLNVPLLTKLIDAFGLLLCVYSVISCIFFVFIVCKSKSVHGNLRGLLILVSFEFRLIAVSRFLADMFTSLWDNRTYTTIVCNISSFLHAFGFGFVQLAFATVIIERAMATKYHQSYDDWDTKLTRVLLALLFTYAVCYACAVVYMGNSGYLQEQFESCLLMVRYPMFLVFCWVVFGITMILGVLPTVYLYTYNKKMSEIRANGTLKTRYQYHDNVVVLKIMTPLVVFGVFGVGCVCIMVIGTAWLRMMNGERLDSFMFMLFKREPDSEPEVEPGSEPELKPHSEPKPELNPKLEHKLELDLEFVFELELKPEPTPEPNFEFEPKSELEANVCDDRLLRLYV</sequence>
<dbReference type="InterPro" id="IPR052860">
    <property type="entry name" value="NRL-GPCR1"/>
</dbReference>
<evidence type="ECO:0000256" key="3">
    <source>
        <dbReference type="ARBA" id="ARBA00022989"/>
    </source>
</evidence>
<keyword evidence="4 6" id="KW-0472">Membrane</keyword>
<dbReference type="AlphaFoldDB" id="A0A811KVR2"/>
<evidence type="ECO:0000313" key="7">
    <source>
        <dbReference type="EMBL" id="CAD5220738.1"/>
    </source>
</evidence>
<keyword evidence="2 6" id="KW-0812">Transmembrane</keyword>
<dbReference type="EMBL" id="CAJFCW020000004">
    <property type="protein sequence ID" value="CAG9114093.1"/>
    <property type="molecule type" value="Genomic_DNA"/>
</dbReference>
<feature type="transmembrane region" description="Helical" evidence="6">
    <location>
        <begin position="167"/>
        <end position="191"/>
    </location>
</feature>
<keyword evidence="3 6" id="KW-1133">Transmembrane helix</keyword>
<dbReference type="OrthoDB" id="10487103at2759"/>
<comment type="caution">
    <text evidence="7">The sequence shown here is derived from an EMBL/GenBank/DDBJ whole genome shotgun (WGS) entry which is preliminary data.</text>
</comment>
<name>A0A811KVR2_9BILA</name>
<evidence type="ECO:0000256" key="2">
    <source>
        <dbReference type="ARBA" id="ARBA00022692"/>
    </source>
</evidence>
<evidence type="ECO:0000256" key="4">
    <source>
        <dbReference type="ARBA" id="ARBA00023136"/>
    </source>
</evidence>
<dbReference type="PANTHER" id="PTHR47521:SF7">
    <property type="entry name" value="SERPENTINE RECEPTOR CLASS EPSILON-6"/>
    <property type="match status" value="1"/>
</dbReference>
<evidence type="ECO:0000256" key="5">
    <source>
        <dbReference type="SAM" id="MobiDB-lite"/>
    </source>
</evidence>
<feature type="region of interest" description="Disordered" evidence="5">
    <location>
        <begin position="268"/>
        <end position="292"/>
    </location>
</feature>
<accession>A0A811KVR2</accession>
<dbReference type="PANTHER" id="PTHR47521">
    <property type="entry name" value="SERPENTINE RECEPTOR, CLASS E (EPSILON)-RELATED"/>
    <property type="match status" value="1"/>
</dbReference>
<feature type="transmembrane region" description="Helical" evidence="6">
    <location>
        <begin position="225"/>
        <end position="246"/>
    </location>
</feature>
<gene>
    <name evidence="7" type="ORF">BOKJ2_LOCUS9094</name>
</gene>
<reference evidence="7" key="1">
    <citation type="submission" date="2020-09" db="EMBL/GenBank/DDBJ databases">
        <authorList>
            <person name="Kikuchi T."/>
        </authorList>
    </citation>
    <scope>NUCLEOTIDE SEQUENCE</scope>
    <source>
        <strain evidence="7">SH1</strain>
    </source>
</reference>
<dbReference type="GO" id="GO:0016020">
    <property type="term" value="C:membrane"/>
    <property type="evidence" value="ECO:0007669"/>
    <property type="project" value="UniProtKB-SubCell"/>
</dbReference>
<comment type="subcellular location">
    <subcellularLocation>
        <location evidence="1">Membrane</location>
        <topology evidence="1">Multi-pass membrane protein</topology>
    </subcellularLocation>
</comment>
<feature type="compositionally biased region" description="Basic and acidic residues" evidence="5">
    <location>
        <begin position="278"/>
        <end position="292"/>
    </location>
</feature>
<evidence type="ECO:0000313" key="8">
    <source>
        <dbReference type="Proteomes" id="UP000614601"/>
    </source>
</evidence>
<organism evidence="7 8">
    <name type="scientific">Bursaphelenchus okinawaensis</name>
    <dbReference type="NCBI Taxonomy" id="465554"/>
    <lineage>
        <taxon>Eukaryota</taxon>
        <taxon>Metazoa</taxon>
        <taxon>Ecdysozoa</taxon>
        <taxon>Nematoda</taxon>
        <taxon>Chromadorea</taxon>
        <taxon>Rhabditida</taxon>
        <taxon>Tylenchina</taxon>
        <taxon>Tylenchomorpha</taxon>
        <taxon>Aphelenchoidea</taxon>
        <taxon>Aphelenchoididae</taxon>
        <taxon>Bursaphelenchus</taxon>
    </lineage>
</organism>
<evidence type="ECO:0000256" key="1">
    <source>
        <dbReference type="ARBA" id="ARBA00004141"/>
    </source>
</evidence>
<proteinExistence type="predicted"/>
<evidence type="ECO:0000256" key="6">
    <source>
        <dbReference type="SAM" id="Phobius"/>
    </source>
</evidence>
<evidence type="ECO:0008006" key="9">
    <source>
        <dbReference type="Google" id="ProtNLM"/>
    </source>
</evidence>
<feature type="transmembrane region" description="Helical" evidence="6">
    <location>
        <begin position="126"/>
        <end position="147"/>
    </location>
</feature>
<feature type="transmembrane region" description="Helical" evidence="6">
    <location>
        <begin position="12"/>
        <end position="35"/>
    </location>
</feature>
<dbReference type="Proteomes" id="UP000614601">
    <property type="component" value="Unassembled WGS sequence"/>
</dbReference>
<dbReference type="Pfam" id="PF10292">
    <property type="entry name" value="7TM_GPCR_Srab"/>
    <property type="match status" value="1"/>
</dbReference>